<evidence type="ECO:0000313" key="2">
    <source>
        <dbReference type="Proteomes" id="UP000286806"/>
    </source>
</evidence>
<sequence>MAEHDPGRYVFTRRICVRIRGRVHACHIDDASAQGDAVTMGAACALRDLYGELGVSVEPTFDVNYSTTYCEAGDDGCDAQ</sequence>
<proteinExistence type="predicted"/>
<protein>
    <submittedName>
        <fullName evidence="1">Uncharacterized protein</fullName>
    </submittedName>
</protein>
<organism evidence="1 2">
    <name type="scientific">Sulfuriferula multivorans</name>
    <dbReference type="NCBI Taxonomy" id="1559896"/>
    <lineage>
        <taxon>Bacteria</taxon>
        <taxon>Pseudomonadati</taxon>
        <taxon>Pseudomonadota</taxon>
        <taxon>Betaproteobacteria</taxon>
        <taxon>Nitrosomonadales</taxon>
        <taxon>Sulfuricellaceae</taxon>
        <taxon>Sulfuriferula</taxon>
    </lineage>
</organism>
<keyword evidence="2" id="KW-1185">Reference proteome</keyword>
<gene>
    <name evidence="1" type="ORF">SFMTTN_2072</name>
</gene>
<dbReference type="AlphaFoldDB" id="A0A401JF49"/>
<name>A0A401JF49_9PROT</name>
<evidence type="ECO:0000313" key="1">
    <source>
        <dbReference type="EMBL" id="GBL46259.1"/>
    </source>
</evidence>
<dbReference type="Proteomes" id="UP000286806">
    <property type="component" value="Unassembled WGS sequence"/>
</dbReference>
<reference evidence="1 2" key="1">
    <citation type="journal article" date="2019" name="Front. Microbiol.">
        <title>Genomes of Neutrophilic Sulfur-Oxidizing Chemolithoautotrophs Representing 9 Proteobacterial Species From 8 Genera.</title>
        <authorList>
            <person name="Watanabe T."/>
            <person name="Kojima H."/>
            <person name="Umezawa K."/>
            <person name="Hori C."/>
            <person name="Takasuka T.E."/>
            <person name="Kato Y."/>
            <person name="Fukui M."/>
        </authorList>
    </citation>
    <scope>NUCLEOTIDE SEQUENCE [LARGE SCALE GENOMIC DNA]</scope>
    <source>
        <strain evidence="1 2">TTN</strain>
    </source>
</reference>
<accession>A0A401JF49</accession>
<dbReference type="EMBL" id="BGOW01000017">
    <property type="protein sequence ID" value="GBL46259.1"/>
    <property type="molecule type" value="Genomic_DNA"/>
</dbReference>
<comment type="caution">
    <text evidence="1">The sequence shown here is derived from an EMBL/GenBank/DDBJ whole genome shotgun (WGS) entry which is preliminary data.</text>
</comment>